<keyword evidence="11" id="KW-0648">Protein biosynthesis</keyword>
<dbReference type="Gene3D" id="3.50.40.10">
    <property type="entry name" value="Phenylalanyl-trna Synthetase, Chain B, domain 3"/>
    <property type="match status" value="1"/>
</dbReference>
<dbReference type="InterPro" id="IPR005147">
    <property type="entry name" value="tRNA_synthase_B5-dom"/>
</dbReference>
<dbReference type="SMART" id="SM00873">
    <property type="entry name" value="B3_4"/>
    <property type="match status" value="1"/>
</dbReference>
<dbReference type="InterPro" id="IPR045864">
    <property type="entry name" value="aa-tRNA-synth_II/BPL/LPL"/>
</dbReference>
<dbReference type="InterPro" id="IPR004531">
    <property type="entry name" value="Phe-tRNA-synth_IIc_bsu_arc_euk"/>
</dbReference>
<dbReference type="GO" id="GO:0009328">
    <property type="term" value="C:phenylalanine-tRNA ligase complex"/>
    <property type="evidence" value="ECO:0007669"/>
    <property type="project" value="TreeGrafter"/>
</dbReference>
<evidence type="ECO:0000256" key="3">
    <source>
        <dbReference type="ARBA" id="ARBA00007438"/>
    </source>
</evidence>
<dbReference type="SMART" id="SM00874">
    <property type="entry name" value="B5"/>
    <property type="match status" value="1"/>
</dbReference>
<dbReference type="Gene3D" id="3.30.56.10">
    <property type="match status" value="2"/>
</dbReference>
<evidence type="ECO:0000256" key="12">
    <source>
        <dbReference type="ARBA" id="ARBA00023146"/>
    </source>
</evidence>
<accession>A0A7C1I5E1</accession>
<keyword evidence="6 14" id="KW-0436">Ligase</keyword>
<dbReference type="InterPro" id="IPR041616">
    <property type="entry name" value="PheRS_beta_core"/>
</dbReference>
<dbReference type="EMBL" id="DSDY01000090">
    <property type="protein sequence ID" value="HDS10508.1"/>
    <property type="molecule type" value="Genomic_DNA"/>
</dbReference>
<keyword evidence="10" id="KW-0460">Magnesium</keyword>
<keyword evidence="12" id="KW-0030">Aminoacyl-tRNA synthetase</keyword>
<dbReference type="Gene3D" id="3.30.930.10">
    <property type="entry name" value="Bira Bifunctional Protein, Domain 2"/>
    <property type="match status" value="1"/>
</dbReference>
<keyword evidence="7" id="KW-0479">Metal-binding</keyword>
<evidence type="ECO:0000256" key="6">
    <source>
        <dbReference type="ARBA" id="ARBA00022598"/>
    </source>
</evidence>
<dbReference type="EC" id="6.1.1.20" evidence="4"/>
<dbReference type="GO" id="GO:0004826">
    <property type="term" value="F:phenylalanine-tRNA ligase activity"/>
    <property type="evidence" value="ECO:0007669"/>
    <property type="project" value="UniProtKB-EC"/>
</dbReference>
<dbReference type="InterPro" id="IPR045060">
    <property type="entry name" value="Phe-tRNA-ligase_IIc_bsu"/>
</dbReference>
<dbReference type="Pfam" id="PF03484">
    <property type="entry name" value="B5"/>
    <property type="match status" value="1"/>
</dbReference>
<dbReference type="GO" id="GO:0000287">
    <property type="term" value="F:magnesium ion binding"/>
    <property type="evidence" value="ECO:0007669"/>
    <property type="project" value="InterPro"/>
</dbReference>
<proteinExistence type="inferred from homology"/>
<evidence type="ECO:0000259" key="13">
    <source>
        <dbReference type="PROSITE" id="PS51483"/>
    </source>
</evidence>
<feature type="domain" description="B5" evidence="13">
    <location>
        <begin position="273"/>
        <end position="348"/>
    </location>
</feature>
<evidence type="ECO:0000256" key="11">
    <source>
        <dbReference type="ARBA" id="ARBA00022917"/>
    </source>
</evidence>
<name>A0A7C1I5E1_9CREN</name>
<evidence type="ECO:0000313" key="14">
    <source>
        <dbReference type="EMBL" id="HDS10508.1"/>
    </source>
</evidence>
<dbReference type="GO" id="GO:0003723">
    <property type="term" value="F:RNA binding"/>
    <property type="evidence" value="ECO:0007669"/>
    <property type="project" value="InterPro"/>
</dbReference>
<dbReference type="CDD" id="cd00769">
    <property type="entry name" value="PheRS_beta_core"/>
    <property type="match status" value="1"/>
</dbReference>
<protein>
    <recommendedName>
        <fullName evidence="4">phenylalanine--tRNA ligase</fullName>
        <ecNumber evidence="4">6.1.1.20</ecNumber>
    </recommendedName>
</protein>
<keyword evidence="8" id="KW-0547">Nucleotide-binding</keyword>
<comment type="cofactor">
    <cofactor evidence="1">
        <name>Mg(2+)</name>
        <dbReference type="ChEBI" id="CHEBI:18420"/>
    </cofactor>
</comment>
<evidence type="ECO:0000256" key="7">
    <source>
        <dbReference type="ARBA" id="ARBA00022723"/>
    </source>
</evidence>
<organism evidence="14">
    <name type="scientific">Fervidicoccus fontis</name>
    <dbReference type="NCBI Taxonomy" id="683846"/>
    <lineage>
        <taxon>Archaea</taxon>
        <taxon>Thermoproteota</taxon>
        <taxon>Thermoprotei</taxon>
        <taxon>Fervidicoccales</taxon>
        <taxon>Fervidicoccaceae</taxon>
        <taxon>Fervidicoccus</taxon>
    </lineage>
</organism>
<dbReference type="InterPro" id="IPR005146">
    <property type="entry name" value="B3/B4_tRNA-bd"/>
</dbReference>
<reference evidence="14" key="1">
    <citation type="journal article" date="2020" name="mSystems">
        <title>Genome- and Community-Level Interaction Insights into Carbon Utilization and Element Cycling Functions of Hydrothermarchaeota in Hydrothermal Sediment.</title>
        <authorList>
            <person name="Zhou Z."/>
            <person name="Liu Y."/>
            <person name="Xu W."/>
            <person name="Pan J."/>
            <person name="Luo Z.H."/>
            <person name="Li M."/>
        </authorList>
    </citation>
    <scope>NUCLEOTIDE SEQUENCE [LARGE SCALE GENOMIC DNA]</scope>
    <source>
        <strain evidence="14">SpSt-123</strain>
    </source>
</reference>
<dbReference type="PROSITE" id="PS51483">
    <property type="entry name" value="B5"/>
    <property type="match status" value="1"/>
</dbReference>
<sequence length="553" mass="62618">MPVVRLHLDRLKELLSGEIKEQELEDIVFTLKGEIESINKTDGTLDIEFTMDRPDLLISEGVARAIKGLKEIETGFPKLTVKNSDYQLLIHDVPSRPYIAIGIIKNYPLDEKTLEELIQFQEKIHLTVGRKRKKVAIGIHDLDKIPSKKLEYKPVHLDYQMIPLGHSDRWTVRDVLKETVQGRLYGSYSIMNDHHPAILSDGEIISLPPVINSDVTRLDVGTKNLLIDVTGTDEFTVLKTLDLITSILSERKNAFIELCMIVRNNNSFLTPGLTPTFVETTISDINRTLGVELSGDDIVRLGEKMRWEVLWDEDNIRAGAPEYRTDVLHPVDFIEDLAVSYGYSNFTLEPKPVTTKPKEDEYTVFKKHVKRILIGLGYTQFLSFTMISDDLAKIAPESGISPIRIINPISNEMSSIRPSIIPSLIQAIRESQKSGLPLRIFEIGYYGYIDAKSKGLSTGEKLALALVDYRVGYEDIQSALEGLLSILGITPVYQRYYSDIFIKGRSSIVKYNDTVIGYVGEIYPQILVDNQIKHPVGVAEVYLDILYQLWKIH</sequence>
<dbReference type="GO" id="GO:0006432">
    <property type="term" value="P:phenylalanyl-tRNA aminoacylation"/>
    <property type="evidence" value="ECO:0007669"/>
    <property type="project" value="InterPro"/>
</dbReference>
<comment type="caution">
    <text evidence="14">The sequence shown here is derived from an EMBL/GenBank/DDBJ whole genome shotgun (WGS) entry which is preliminary data.</text>
</comment>
<dbReference type="SUPFAM" id="SSF46955">
    <property type="entry name" value="Putative DNA-binding domain"/>
    <property type="match status" value="2"/>
</dbReference>
<dbReference type="PANTHER" id="PTHR10947:SF0">
    <property type="entry name" value="PHENYLALANINE--TRNA LIGASE BETA SUBUNIT"/>
    <property type="match status" value="1"/>
</dbReference>
<dbReference type="NCBIfam" id="TIGR00471">
    <property type="entry name" value="pheT_arch"/>
    <property type="match status" value="1"/>
</dbReference>
<dbReference type="InterPro" id="IPR020825">
    <property type="entry name" value="Phe-tRNA_synthase-like_B3/B4"/>
</dbReference>
<keyword evidence="9" id="KW-0067">ATP-binding</keyword>
<comment type="similarity">
    <text evidence="3">Belongs to the phenylalanyl-tRNA synthetase beta subunit family. Type 2 subfamily.</text>
</comment>
<evidence type="ECO:0000256" key="10">
    <source>
        <dbReference type="ARBA" id="ARBA00022842"/>
    </source>
</evidence>
<evidence type="ECO:0000256" key="5">
    <source>
        <dbReference type="ARBA" id="ARBA00022490"/>
    </source>
</evidence>
<evidence type="ECO:0000256" key="1">
    <source>
        <dbReference type="ARBA" id="ARBA00001946"/>
    </source>
</evidence>
<evidence type="ECO:0000256" key="9">
    <source>
        <dbReference type="ARBA" id="ARBA00022840"/>
    </source>
</evidence>
<evidence type="ECO:0000256" key="2">
    <source>
        <dbReference type="ARBA" id="ARBA00004496"/>
    </source>
</evidence>
<dbReference type="Pfam" id="PF17759">
    <property type="entry name" value="tRNA_synthFbeta"/>
    <property type="match status" value="1"/>
</dbReference>
<dbReference type="SUPFAM" id="SSF55681">
    <property type="entry name" value="Class II aaRS and biotin synthetases"/>
    <property type="match status" value="1"/>
</dbReference>
<dbReference type="GO" id="GO:0005524">
    <property type="term" value="F:ATP binding"/>
    <property type="evidence" value="ECO:0007669"/>
    <property type="project" value="UniProtKB-KW"/>
</dbReference>
<keyword evidence="5" id="KW-0963">Cytoplasm</keyword>
<comment type="subcellular location">
    <subcellularLocation>
        <location evidence="2">Cytoplasm</location>
    </subcellularLocation>
</comment>
<dbReference type="PANTHER" id="PTHR10947">
    <property type="entry name" value="PHENYLALANYL-TRNA SYNTHETASE BETA CHAIN AND LEUCINE-RICH REPEAT-CONTAINING PROTEIN 47"/>
    <property type="match status" value="1"/>
</dbReference>
<gene>
    <name evidence="14" type="ORF">ENO04_02635</name>
</gene>
<evidence type="ECO:0000256" key="8">
    <source>
        <dbReference type="ARBA" id="ARBA00022741"/>
    </source>
</evidence>
<dbReference type="AlphaFoldDB" id="A0A7C1I5E1"/>
<dbReference type="InterPro" id="IPR009061">
    <property type="entry name" value="DNA-bd_dom_put_sf"/>
</dbReference>
<evidence type="ECO:0000256" key="4">
    <source>
        <dbReference type="ARBA" id="ARBA00012814"/>
    </source>
</evidence>